<evidence type="ECO:0000313" key="5">
    <source>
        <dbReference type="Proteomes" id="UP000184041"/>
    </source>
</evidence>
<accession>A0A1M5LVN7</accession>
<dbReference type="RefSeq" id="WP_073068686.1">
    <property type="nucleotide sequence ID" value="NZ_FQUS01000046.1"/>
</dbReference>
<dbReference type="CDD" id="cd07103">
    <property type="entry name" value="ALDH_F5_SSADH_GabD"/>
    <property type="match status" value="1"/>
</dbReference>
<dbReference type="Proteomes" id="UP000184041">
    <property type="component" value="Unassembled WGS sequence"/>
</dbReference>
<feature type="domain" description="Aldehyde dehydrogenase" evidence="3">
    <location>
        <begin position="12"/>
        <end position="469"/>
    </location>
</feature>
<dbReference type="AlphaFoldDB" id="A0A1M5LVN7"/>
<reference evidence="4 5" key="1">
    <citation type="submission" date="2016-11" db="EMBL/GenBank/DDBJ databases">
        <authorList>
            <person name="Jaros S."/>
            <person name="Januszkiewicz K."/>
            <person name="Wedrychowicz H."/>
        </authorList>
    </citation>
    <scope>NUCLEOTIDE SEQUENCE [LARGE SCALE GENOMIC DNA]</scope>
    <source>
        <strain evidence="4 5">DSM 21986</strain>
    </source>
</reference>
<dbReference type="InterPro" id="IPR050740">
    <property type="entry name" value="Aldehyde_DH_Superfamily"/>
</dbReference>
<dbReference type="STRING" id="1194090.SAMN05443144_1463"/>
<dbReference type="PANTHER" id="PTHR43353:SF5">
    <property type="entry name" value="SUCCINATE-SEMIALDEHYDE DEHYDROGENASE, MITOCHONDRIAL"/>
    <property type="match status" value="1"/>
</dbReference>
<name>A0A1M5LVN7_9BACT</name>
<dbReference type="Gene3D" id="3.40.309.10">
    <property type="entry name" value="Aldehyde Dehydrogenase, Chain A, domain 2"/>
    <property type="match status" value="1"/>
</dbReference>
<sequence>MKTYPLFLNNQWVMSDEAIGIINPASSDVFAKMSTVDRKGVAKALDDAQVAFQGWRKLTGKKRGEYLEKIADELEQQSEEIARIITCENGKPLAQSSGEVAMSVDHLRWFAGEARRTYGRTVPHQDEGKRHIITKTPVGVTAAISPWNFPLVLALRKIAPALAAGCPVILKPSSQTPICAVALAKCVEKAGLPQGVFQLVAGSASEISQEFLDNPICKKITFTGSTEVGRILIKGAAVSIKPLSLELGGHAPFIVFEDADLEVAVEGAMITKFRNTGQSCIASNRIYVQSSIYSDFLELFVEKTRALKIGGGLEDNVDIGPLFNEEGLTKAIEHIENAVSSGAELKCGGEQIDREGYFLKPTILADVPSDADCMTEETFAPIAPVSSFDSESEVIEKANDTHYGLCAYAYTRDVSRSFRLMESLEAGTIGLNDAVPSTSQCPFGGFKQSGWGRELGSEGVEAFLETKHVSLGLEI</sequence>
<dbReference type="GO" id="GO:0004777">
    <property type="term" value="F:succinate-semialdehyde dehydrogenase (NAD+) activity"/>
    <property type="evidence" value="ECO:0007669"/>
    <property type="project" value="TreeGrafter"/>
</dbReference>
<dbReference type="FunFam" id="3.40.309.10:FF:000004">
    <property type="entry name" value="Succinate-semialdehyde dehydrogenase I"/>
    <property type="match status" value="1"/>
</dbReference>
<comment type="similarity">
    <text evidence="1">Belongs to the aldehyde dehydrogenase family.</text>
</comment>
<dbReference type="InterPro" id="IPR016160">
    <property type="entry name" value="Ald_DH_CS_CYS"/>
</dbReference>
<dbReference type="GO" id="GO:0009450">
    <property type="term" value="P:gamma-aminobutyric acid catabolic process"/>
    <property type="evidence" value="ECO:0007669"/>
    <property type="project" value="TreeGrafter"/>
</dbReference>
<dbReference type="OrthoDB" id="9762913at2"/>
<dbReference type="InterPro" id="IPR016162">
    <property type="entry name" value="Ald_DH_N"/>
</dbReference>
<evidence type="ECO:0000259" key="3">
    <source>
        <dbReference type="Pfam" id="PF00171"/>
    </source>
</evidence>
<gene>
    <name evidence="4" type="ORF">SAMN05443144_1463</name>
</gene>
<organism evidence="4 5">
    <name type="scientific">Fodinibius roseus</name>
    <dbReference type="NCBI Taxonomy" id="1194090"/>
    <lineage>
        <taxon>Bacteria</taxon>
        <taxon>Pseudomonadati</taxon>
        <taxon>Balneolota</taxon>
        <taxon>Balneolia</taxon>
        <taxon>Balneolales</taxon>
        <taxon>Balneolaceae</taxon>
        <taxon>Fodinibius</taxon>
    </lineage>
</organism>
<evidence type="ECO:0000256" key="2">
    <source>
        <dbReference type="ARBA" id="ARBA00023002"/>
    </source>
</evidence>
<dbReference type="PANTHER" id="PTHR43353">
    <property type="entry name" value="SUCCINATE-SEMIALDEHYDE DEHYDROGENASE, MITOCHONDRIAL"/>
    <property type="match status" value="1"/>
</dbReference>
<dbReference type="EMBL" id="FQUS01000046">
    <property type="protein sequence ID" value="SHG69117.1"/>
    <property type="molecule type" value="Genomic_DNA"/>
</dbReference>
<keyword evidence="2" id="KW-0560">Oxidoreductase</keyword>
<keyword evidence="5" id="KW-1185">Reference proteome</keyword>
<dbReference type="PROSITE" id="PS00070">
    <property type="entry name" value="ALDEHYDE_DEHYDR_CYS"/>
    <property type="match status" value="1"/>
</dbReference>
<dbReference type="SUPFAM" id="SSF53720">
    <property type="entry name" value="ALDH-like"/>
    <property type="match status" value="1"/>
</dbReference>
<evidence type="ECO:0000313" key="4">
    <source>
        <dbReference type="EMBL" id="SHG69117.1"/>
    </source>
</evidence>
<dbReference type="Pfam" id="PF00171">
    <property type="entry name" value="Aldedh"/>
    <property type="match status" value="1"/>
</dbReference>
<proteinExistence type="inferred from homology"/>
<dbReference type="Gene3D" id="3.40.605.10">
    <property type="entry name" value="Aldehyde Dehydrogenase, Chain A, domain 1"/>
    <property type="match status" value="1"/>
</dbReference>
<dbReference type="InterPro" id="IPR015590">
    <property type="entry name" value="Aldehyde_DH_dom"/>
</dbReference>
<dbReference type="FunFam" id="3.40.605.10:FF:000007">
    <property type="entry name" value="NAD/NADP-dependent betaine aldehyde dehydrogenase"/>
    <property type="match status" value="1"/>
</dbReference>
<dbReference type="InterPro" id="IPR016163">
    <property type="entry name" value="Ald_DH_C"/>
</dbReference>
<protein>
    <submittedName>
        <fullName evidence="4">Succinate semialdehyde dehydrogenase</fullName>
    </submittedName>
</protein>
<dbReference type="InterPro" id="IPR016161">
    <property type="entry name" value="Ald_DH/histidinol_DH"/>
</dbReference>
<evidence type="ECO:0000256" key="1">
    <source>
        <dbReference type="ARBA" id="ARBA00009986"/>
    </source>
</evidence>